<dbReference type="EMBL" id="AWSA01000032">
    <property type="protein sequence ID" value="EWT00862.1"/>
    <property type="molecule type" value="Genomic_DNA"/>
</dbReference>
<feature type="transmembrane region" description="Helical" evidence="1">
    <location>
        <begin position="12"/>
        <end position="33"/>
    </location>
</feature>
<proteinExistence type="predicted"/>
<dbReference type="PATRIC" id="fig|1386089.3.peg.2860"/>
<dbReference type="InterPro" id="IPR021414">
    <property type="entry name" value="DUF3054"/>
</dbReference>
<dbReference type="RefSeq" id="WP_034807276.1">
    <property type="nucleotide sequence ID" value="NZ_AWSA01000032.1"/>
</dbReference>
<name>W9G6C2_9MICO</name>
<feature type="transmembrane region" description="Helical" evidence="1">
    <location>
        <begin position="39"/>
        <end position="59"/>
    </location>
</feature>
<keyword evidence="1" id="KW-0472">Membrane</keyword>
<gene>
    <name evidence="2" type="ORF">N865_13075</name>
</gene>
<dbReference type="Proteomes" id="UP000019489">
    <property type="component" value="Unassembled WGS sequence"/>
</dbReference>
<accession>W9G6C2</accession>
<evidence type="ECO:0000313" key="2">
    <source>
        <dbReference type="EMBL" id="EWT00862.1"/>
    </source>
</evidence>
<dbReference type="AlphaFoldDB" id="W9G6C2"/>
<evidence type="ECO:0000313" key="3">
    <source>
        <dbReference type="Proteomes" id="UP000019489"/>
    </source>
</evidence>
<protein>
    <submittedName>
        <fullName evidence="2">Membrane protein</fullName>
    </submittedName>
</protein>
<keyword evidence="1" id="KW-1133">Transmembrane helix</keyword>
<reference evidence="2 3" key="1">
    <citation type="submission" date="2013-08" db="EMBL/GenBank/DDBJ databases">
        <title>Intrasporangium oryzae NRRL B-24470.</title>
        <authorList>
            <person name="Liu H."/>
            <person name="Wang G."/>
        </authorList>
    </citation>
    <scope>NUCLEOTIDE SEQUENCE [LARGE SCALE GENOMIC DNA]</scope>
    <source>
        <strain evidence="2 3">NRRL B-24470</strain>
    </source>
</reference>
<feature type="transmembrane region" description="Helical" evidence="1">
    <location>
        <begin position="71"/>
        <end position="92"/>
    </location>
</feature>
<keyword evidence="3" id="KW-1185">Reference proteome</keyword>
<keyword evidence="1" id="KW-0812">Transmembrane</keyword>
<comment type="caution">
    <text evidence="2">The sequence shown here is derived from an EMBL/GenBank/DDBJ whole genome shotgun (WGS) entry which is preliminary data.</text>
</comment>
<dbReference type="eggNOG" id="ENOG503310N">
    <property type="taxonomic scope" value="Bacteria"/>
</dbReference>
<dbReference type="Pfam" id="PF11255">
    <property type="entry name" value="DUF3054"/>
    <property type="match status" value="1"/>
</dbReference>
<sequence>MSRVAALLRHPVVAFLLDVLLVLVFAAVGRASHAEANPVLGVLSTAWPFLVGLVAGWLVVRSLRKGWPTDFGPGITVWFSTVLIGMVLRRAVGEGTAWTFVLVASVVLAVFLLGWRALVAYAARRDA</sequence>
<evidence type="ECO:0000256" key="1">
    <source>
        <dbReference type="SAM" id="Phobius"/>
    </source>
</evidence>
<organism evidence="2 3">
    <name type="scientific">Intrasporangium oryzae NRRL B-24470</name>
    <dbReference type="NCBI Taxonomy" id="1386089"/>
    <lineage>
        <taxon>Bacteria</taxon>
        <taxon>Bacillati</taxon>
        <taxon>Actinomycetota</taxon>
        <taxon>Actinomycetes</taxon>
        <taxon>Micrococcales</taxon>
        <taxon>Intrasporangiaceae</taxon>
        <taxon>Intrasporangium</taxon>
    </lineage>
</organism>
<dbReference type="OrthoDB" id="3698172at2"/>
<feature type="transmembrane region" description="Helical" evidence="1">
    <location>
        <begin position="98"/>
        <end position="123"/>
    </location>
</feature>
<dbReference type="STRING" id="1386089.N865_13075"/>